<keyword evidence="8" id="KW-0963">Cytoplasm</keyword>
<dbReference type="GO" id="GO:0070006">
    <property type="term" value="F:metalloaminopeptidase activity"/>
    <property type="evidence" value="ECO:0007669"/>
    <property type="project" value="InterPro"/>
</dbReference>
<dbReference type="Proteomes" id="UP000235994">
    <property type="component" value="Unassembled WGS sequence"/>
</dbReference>
<dbReference type="PANTHER" id="PTHR11963">
    <property type="entry name" value="LEUCINE AMINOPEPTIDASE-RELATED"/>
    <property type="match status" value="1"/>
</dbReference>
<dbReference type="GO" id="GO:0005737">
    <property type="term" value="C:cytoplasm"/>
    <property type="evidence" value="ECO:0007669"/>
    <property type="project" value="UniProtKB-SubCell"/>
</dbReference>
<feature type="active site" evidence="8">
    <location>
        <position position="361"/>
    </location>
</feature>
<dbReference type="SUPFAM" id="SSF53187">
    <property type="entry name" value="Zn-dependent exopeptidases"/>
    <property type="match status" value="1"/>
</dbReference>
<dbReference type="NCBIfam" id="NF002074">
    <property type="entry name" value="PRK00913.1-4"/>
    <property type="match status" value="1"/>
</dbReference>
<name>A0A2N8KFK6_9BURK</name>
<evidence type="ECO:0000256" key="1">
    <source>
        <dbReference type="ARBA" id="ARBA00000135"/>
    </source>
</evidence>
<evidence type="ECO:0000256" key="7">
    <source>
        <dbReference type="ARBA" id="ARBA00023211"/>
    </source>
</evidence>
<sequence length="502" mass="52270">MEFSTQTTASLHQVKTAALAVGVYAEGVLSPAADLIDRASNGAVRAVVKAEFRGRTGSTLTLRNLPGVTAQRVVLVGLGKQEEYSARAHASAEQAFAAACVAAQLAEGVSTLVANPIADVAVAARARSAAIAAGNATYHYDASFGKPDRDARPKLKKIVQVVERADAAQAQKGLREGAAIANGMELTRTLGNLPGNICTPTYLGETAKRLAREFKSLKVEVLDKKQVEALGMGSFLSVARGSDEALRFIVLRHAGSKTAKKTAKNAPGPIVLVGKGITFDAGGISLKPAATMDEMKYDMCGAASVLGSFRALAELELPLDVVGLIPTCENLPSGKANKPGDVVTSMSGLTIEILNTDAEGRLVLCDALTYAERFKPSAVIDIATLTGACVVALGNVNSGLFSKDDALAEALAAAGRASLDTAWRMPMDEAYQEQLKSNFADLANIGGPPAGAVTAACFLSRFATAYPWAHLDIAGTAWRGGKDKGATGRPVPLLMQYLLDQA</sequence>
<protein>
    <recommendedName>
        <fullName evidence="8">Probable cytosol aminopeptidase</fullName>
        <ecNumber evidence="8">3.4.11.1</ecNumber>
    </recommendedName>
    <alternativeName>
        <fullName evidence="8">Leucine aminopeptidase</fullName>
        <shortName evidence="8">LAP</shortName>
        <ecNumber evidence="8">3.4.11.10</ecNumber>
    </alternativeName>
    <alternativeName>
        <fullName evidence="8">Leucyl aminopeptidase</fullName>
    </alternativeName>
</protein>
<keyword evidence="11" id="KW-1185">Reference proteome</keyword>
<evidence type="ECO:0000313" key="10">
    <source>
        <dbReference type="EMBL" id="PND32239.1"/>
    </source>
</evidence>
<comment type="similarity">
    <text evidence="3 8">Belongs to the peptidase M17 family.</text>
</comment>
<keyword evidence="5 8" id="KW-0645">Protease</keyword>
<comment type="caution">
    <text evidence="10">The sequence shown here is derived from an EMBL/GenBank/DDBJ whole genome shotgun (WGS) entry which is preliminary data.</text>
</comment>
<evidence type="ECO:0000256" key="3">
    <source>
        <dbReference type="ARBA" id="ARBA00009528"/>
    </source>
</evidence>
<dbReference type="GO" id="GO:0006508">
    <property type="term" value="P:proteolysis"/>
    <property type="evidence" value="ECO:0007669"/>
    <property type="project" value="UniProtKB-KW"/>
</dbReference>
<dbReference type="Pfam" id="PF00883">
    <property type="entry name" value="Peptidase_M17"/>
    <property type="match status" value="1"/>
</dbReference>
<dbReference type="Pfam" id="PF02789">
    <property type="entry name" value="Peptidase_M17_N"/>
    <property type="match status" value="1"/>
</dbReference>
<dbReference type="EC" id="3.4.11.10" evidence="8"/>
<dbReference type="EC" id="3.4.11.1" evidence="8"/>
<dbReference type="HAMAP" id="MF_00181">
    <property type="entry name" value="Cytosol_peptidase_M17"/>
    <property type="match status" value="1"/>
</dbReference>
<feature type="active site" evidence="8">
    <location>
        <position position="287"/>
    </location>
</feature>
<feature type="binding site" evidence="8">
    <location>
        <position position="359"/>
    </location>
    <ligand>
        <name>Mn(2+)</name>
        <dbReference type="ChEBI" id="CHEBI:29035"/>
        <label>1</label>
    </ligand>
</feature>
<feature type="binding site" evidence="8">
    <location>
        <position position="280"/>
    </location>
    <ligand>
        <name>Mn(2+)</name>
        <dbReference type="ChEBI" id="CHEBI:29035"/>
        <label>1</label>
    </ligand>
</feature>
<proteinExistence type="inferred from homology"/>
<comment type="cofactor">
    <cofactor evidence="8">
        <name>Mn(2+)</name>
        <dbReference type="ChEBI" id="CHEBI:29035"/>
    </cofactor>
    <text evidence="8">Binds 2 manganese ions per subunit.</text>
</comment>
<keyword evidence="4 8" id="KW-0031">Aminopeptidase</keyword>
<dbReference type="GO" id="GO:0030145">
    <property type="term" value="F:manganese ion binding"/>
    <property type="evidence" value="ECO:0007669"/>
    <property type="project" value="UniProtKB-UniRule"/>
</dbReference>
<keyword evidence="6 8" id="KW-0378">Hydrolase</keyword>
<evidence type="ECO:0000256" key="5">
    <source>
        <dbReference type="ARBA" id="ARBA00022670"/>
    </source>
</evidence>
<dbReference type="PRINTS" id="PR00481">
    <property type="entry name" value="LAMNOPPTDASE"/>
</dbReference>
<reference evidence="10 11" key="1">
    <citation type="submission" date="2018-01" db="EMBL/GenBank/DDBJ databases">
        <title>The draft genome of an aniline degradation strain ANB-1.</title>
        <authorList>
            <person name="Zhang L."/>
            <person name="Jiang J."/>
        </authorList>
    </citation>
    <scope>NUCLEOTIDE SEQUENCE [LARGE SCALE GENOMIC DNA]</scope>
    <source>
        <strain evidence="10 11">ANB-1</strain>
    </source>
</reference>
<comment type="catalytic activity">
    <reaction evidence="2 8">
        <text>Release of an N-terminal amino acid, preferentially leucine, but not glutamic or aspartic acids.</text>
        <dbReference type="EC" id="3.4.11.10"/>
    </reaction>
</comment>
<dbReference type="InterPro" id="IPR011356">
    <property type="entry name" value="Leucine_aapep/pepB"/>
</dbReference>
<feature type="binding site" evidence="8">
    <location>
        <position position="357"/>
    </location>
    <ligand>
        <name>Mn(2+)</name>
        <dbReference type="ChEBI" id="CHEBI:29035"/>
        <label>1</label>
    </ligand>
</feature>
<dbReference type="PROSITE" id="PS00631">
    <property type="entry name" value="CYTOSOL_AP"/>
    <property type="match status" value="1"/>
</dbReference>
<dbReference type="SUPFAM" id="SSF52949">
    <property type="entry name" value="Macro domain-like"/>
    <property type="match status" value="1"/>
</dbReference>
<dbReference type="Gene3D" id="3.40.220.10">
    <property type="entry name" value="Leucine Aminopeptidase, subunit E, domain 1"/>
    <property type="match status" value="1"/>
</dbReference>
<dbReference type="CDD" id="cd00433">
    <property type="entry name" value="Peptidase_M17"/>
    <property type="match status" value="1"/>
</dbReference>
<dbReference type="PANTHER" id="PTHR11963:SF23">
    <property type="entry name" value="CYTOSOL AMINOPEPTIDASE"/>
    <property type="match status" value="1"/>
</dbReference>
<feature type="binding site" evidence="8">
    <location>
        <position position="359"/>
    </location>
    <ligand>
        <name>Mn(2+)</name>
        <dbReference type="ChEBI" id="CHEBI:29035"/>
        <label>2</label>
    </ligand>
</feature>
<dbReference type="InterPro" id="IPR000819">
    <property type="entry name" value="Peptidase_M17_C"/>
</dbReference>
<evidence type="ECO:0000256" key="6">
    <source>
        <dbReference type="ARBA" id="ARBA00022801"/>
    </source>
</evidence>
<gene>
    <name evidence="8" type="primary">pepA</name>
    <name evidence="10" type="ORF">C1I89_20715</name>
</gene>
<evidence type="ECO:0000256" key="8">
    <source>
        <dbReference type="HAMAP-Rule" id="MF_00181"/>
    </source>
</evidence>
<evidence type="ECO:0000313" key="11">
    <source>
        <dbReference type="Proteomes" id="UP000235994"/>
    </source>
</evidence>
<dbReference type="InterPro" id="IPR023042">
    <property type="entry name" value="Peptidase_M17_leu_NH2_pept"/>
</dbReference>
<comment type="function">
    <text evidence="8">Presumably involved in the processing and regular turnover of intracellular proteins. Catalyzes the removal of unsubstituted N-terminal amino acids from various peptides.</text>
</comment>
<dbReference type="InterPro" id="IPR043472">
    <property type="entry name" value="Macro_dom-like"/>
</dbReference>
<dbReference type="AlphaFoldDB" id="A0A2N8KFK6"/>
<comment type="catalytic activity">
    <reaction evidence="1 8">
        <text>Release of an N-terminal amino acid, Xaa-|-Yaa-, in which Xaa is preferably Leu, but may be other amino acids including Pro although not Arg or Lys, and Yaa may be Pro. Amino acid amides and methyl esters are also readily hydrolyzed, but rates on arylamides are exceedingly low.</text>
        <dbReference type="EC" id="3.4.11.1"/>
    </reaction>
</comment>
<dbReference type="EMBL" id="POQS01000005">
    <property type="protein sequence ID" value="PND32239.1"/>
    <property type="molecule type" value="Genomic_DNA"/>
</dbReference>
<feature type="binding site" evidence="8">
    <location>
        <position position="275"/>
    </location>
    <ligand>
        <name>Mn(2+)</name>
        <dbReference type="ChEBI" id="CHEBI:29035"/>
        <label>2</label>
    </ligand>
</feature>
<organism evidence="10 11">
    <name type="scientific">Achromobacter pulmonis</name>
    <dbReference type="NCBI Taxonomy" id="1389932"/>
    <lineage>
        <taxon>Bacteria</taxon>
        <taxon>Pseudomonadati</taxon>
        <taxon>Pseudomonadota</taxon>
        <taxon>Betaproteobacteria</taxon>
        <taxon>Burkholderiales</taxon>
        <taxon>Alcaligenaceae</taxon>
        <taxon>Achromobacter</taxon>
    </lineage>
</organism>
<evidence type="ECO:0000259" key="9">
    <source>
        <dbReference type="PROSITE" id="PS00631"/>
    </source>
</evidence>
<evidence type="ECO:0000256" key="2">
    <source>
        <dbReference type="ARBA" id="ARBA00000967"/>
    </source>
</evidence>
<dbReference type="Gene3D" id="3.40.630.10">
    <property type="entry name" value="Zn peptidases"/>
    <property type="match status" value="1"/>
</dbReference>
<dbReference type="InterPro" id="IPR008283">
    <property type="entry name" value="Peptidase_M17_N"/>
</dbReference>
<keyword evidence="8" id="KW-0479">Metal-binding</keyword>
<feature type="binding site" evidence="8">
    <location>
        <position position="298"/>
    </location>
    <ligand>
        <name>Mn(2+)</name>
        <dbReference type="ChEBI" id="CHEBI:29035"/>
        <label>2</label>
    </ligand>
</feature>
<comment type="subcellular location">
    <subcellularLocation>
        <location evidence="8">Cytoplasm</location>
    </subcellularLocation>
</comment>
<feature type="binding site" evidence="8">
    <location>
        <position position="280"/>
    </location>
    <ligand>
        <name>Mn(2+)</name>
        <dbReference type="ChEBI" id="CHEBI:29035"/>
        <label>2</label>
    </ligand>
</feature>
<evidence type="ECO:0000256" key="4">
    <source>
        <dbReference type="ARBA" id="ARBA00022438"/>
    </source>
</evidence>
<feature type="domain" description="Cytosol aminopeptidase" evidence="9">
    <location>
        <begin position="355"/>
        <end position="362"/>
    </location>
</feature>
<dbReference type="RefSeq" id="WP_102774437.1">
    <property type="nucleotide sequence ID" value="NZ_POQS01000005.1"/>
</dbReference>
<keyword evidence="7 8" id="KW-0464">Manganese</keyword>
<accession>A0A2N8KFK6</accession>